<dbReference type="InterPro" id="IPR011992">
    <property type="entry name" value="EF-hand-dom_pair"/>
</dbReference>
<evidence type="ECO:0000259" key="22">
    <source>
        <dbReference type="PROSITE" id="PS50222"/>
    </source>
</evidence>
<accession>A0A0D2WQW5</accession>
<evidence type="ECO:0000256" key="19">
    <source>
        <dbReference type="SAM" id="Coils"/>
    </source>
</evidence>
<dbReference type="AlphaFoldDB" id="A0A0D2WQW5"/>
<dbReference type="Pfam" id="PF07766">
    <property type="entry name" value="LETM1_RBD"/>
    <property type="match status" value="1"/>
</dbReference>
<gene>
    <name evidence="24" type="ORF">CAOG_004265</name>
</gene>
<keyword evidence="10" id="KW-0106">Calcium</keyword>
<evidence type="ECO:0000256" key="2">
    <source>
        <dbReference type="ARBA" id="ARBA00009584"/>
    </source>
</evidence>
<evidence type="ECO:0000256" key="18">
    <source>
        <dbReference type="PROSITE-ProRule" id="PRU01094"/>
    </source>
</evidence>
<evidence type="ECO:0000313" key="25">
    <source>
        <dbReference type="Proteomes" id="UP000008743"/>
    </source>
</evidence>
<feature type="region of interest" description="Disordered" evidence="20">
    <location>
        <begin position="791"/>
        <end position="815"/>
    </location>
</feature>
<evidence type="ECO:0000256" key="4">
    <source>
        <dbReference type="ARBA" id="ARBA00022448"/>
    </source>
</evidence>
<evidence type="ECO:0000313" key="24">
    <source>
        <dbReference type="EMBL" id="KJE93478.1"/>
    </source>
</evidence>
<dbReference type="EMBL" id="KE346365">
    <property type="protein sequence ID" value="KJE93478.1"/>
    <property type="molecule type" value="Genomic_DNA"/>
</dbReference>
<keyword evidence="8" id="KW-0479">Metal-binding</keyword>
<feature type="domain" description="EF-hand" evidence="22">
    <location>
        <begin position="706"/>
        <end position="730"/>
    </location>
</feature>
<dbReference type="Pfam" id="PF26561">
    <property type="entry name" value="LETM1_C"/>
    <property type="match status" value="1"/>
</dbReference>
<dbReference type="InterPro" id="IPR044202">
    <property type="entry name" value="LETM1/MDM38-like"/>
</dbReference>
<keyword evidence="25" id="KW-1185">Reference proteome</keyword>
<evidence type="ECO:0000256" key="3">
    <source>
        <dbReference type="ARBA" id="ARBA00020557"/>
    </source>
</evidence>
<dbReference type="InterPro" id="IPR033122">
    <property type="entry name" value="LETM1-like_RBD"/>
</dbReference>
<keyword evidence="12 21" id="KW-1133">Transmembrane helix</keyword>
<protein>
    <recommendedName>
        <fullName evidence="3">Mitochondrial proton/calcium exchanger protein</fullName>
    </recommendedName>
    <alternativeName>
        <fullName evidence="17">Leucine zipper-EF-hand-containing transmembrane protein 1</fullName>
    </alternativeName>
</protein>
<feature type="domain" description="EF-hand" evidence="22">
    <location>
        <begin position="731"/>
        <end position="766"/>
    </location>
</feature>
<evidence type="ECO:0000256" key="13">
    <source>
        <dbReference type="ARBA" id="ARBA00023054"/>
    </source>
</evidence>
<feature type="compositionally biased region" description="Low complexity" evidence="20">
    <location>
        <begin position="118"/>
        <end position="127"/>
    </location>
</feature>
<dbReference type="GO" id="GO:0043022">
    <property type="term" value="F:ribosome binding"/>
    <property type="evidence" value="ECO:0007669"/>
    <property type="project" value="InterPro"/>
</dbReference>
<keyword evidence="13 19" id="KW-0175">Coiled coil</keyword>
<feature type="compositionally biased region" description="Pro residues" evidence="20">
    <location>
        <begin position="128"/>
        <end position="139"/>
    </location>
</feature>
<evidence type="ECO:0000256" key="9">
    <source>
        <dbReference type="ARBA" id="ARBA00022792"/>
    </source>
</evidence>
<evidence type="ECO:0000256" key="10">
    <source>
        <dbReference type="ARBA" id="ARBA00022837"/>
    </source>
</evidence>
<dbReference type="OrthoDB" id="275278at2759"/>
<evidence type="ECO:0000256" key="14">
    <source>
        <dbReference type="ARBA" id="ARBA00023065"/>
    </source>
</evidence>
<organism evidence="24 25">
    <name type="scientific">Capsaspora owczarzaki (strain ATCC 30864)</name>
    <dbReference type="NCBI Taxonomy" id="595528"/>
    <lineage>
        <taxon>Eukaryota</taxon>
        <taxon>Filasterea</taxon>
        <taxon>Capsaspora</taxon>
    </lineage>
</organism>
<reference evidence="25" key="1">
    <citation type="submission" date="2011-02" db="EMBL/GenBank/DDBJ databases">
        <title>The Genome Sequence of Capsaspora owczarzaki ATCC 30864.</title>
        <authorList>
            <person name="Russ C."/>
            <person name="Cuomo C."/>
            <person name="Burger G."/>
            <person name="Gray M.W."/>
            <person name="Holland P.W.H."/>
            <person name="King N."/>
            <person name="Lang F.B.F."/>
            <person name="Roger A.J."/>
            <person name="Ruiz-Trillo I."/>
            <person name="Young S.K."/>
            <person name="Zeng Q."/>
            <person name="Gargeya S."/>
            <person name="Alvarado L."/>
            <person name="Berlin A."/>
            <person name="Chapman S.B."/>
            <person name="Chen Z."/>
            <person name="Freedman E."/>
            <person name="Gellesch M."/>
            <person name="Goldberg J."/>
            <person name="Griggs A."/>
            <person name="Gujja S."/>
            <person name="Heilman E."/>
            <person name="Heiman D."/>
            <person name="Howarth C."/>
            <person name="Mehta T."/>
            <person name="Neiman D."/>
            <person name="Pearson M."/>
            <person name="Roberts A."/>
            <person name="Saif S."/>
            <person name="Shea T."/>
            <person name="Shenoy N."/>
            <person name="Sisk P."/>
            <person name="Stolte C."/>
            <person name="Sykes S."/>
            <person name="White J."/>
            <person name="Yandava C."/>
            <person name="Haas B."/>
            <person name="Nusbaum C."/>
            <person name="Birren B."/>
        </authorList>
    </citation>
    <scope>NUCLEOTIDE SEQUENCE</scope>
    <source>
        <strain evidence="25">ATCC 30864</strain>
    </source>
</reference>
<evidence type="ECO:0000256" key="5">
    <source>
        <dbReference type="ARBA" id="ARBA00022449"/>
    </source>
</evidence>
<evidence type="ECO:0000256" key="15">
    <source>
        <dbReference type="ARBA" id="ARBA00023128"/>
    </source>
</evidence>
<evidence type="ECO:0000256" key="21">
    <source>
        <dbReference type="SAM" id="Phobius"/>
    </source>
</evidence>
<evidence type="ECO:0000256" key="6">
    <source>
        <dbReference type="ARBA" id="ARBA00022568"/>
    </source>
</evidence>
<dbReference type="InParanoid" id="A0A0D2WQW5"/>
<dbReference type="GO" id="GO:0005509">
    <property type="term" value="F:calcium ion binding"/>
    <property type="evidence" value="ECO:0007669"/>
    <property type="project" value="InterPro"/>
</dbReference>
<dbReference type="InterPro" id="IPR018247">
    <property type="entry name" value="EF_Hand_1_Ca_BS"/>
</dbReference>
<dbReference type="Proteomes" id="UP000008743">
    <property type="component" value="Unassembled WGS sequence"/>
</dbReference>
<keyword evidence="11" id="KW-0809">Transit peptide</keyword>
<dbReference type="STRING" id="595528.A0A0D2WQW5"/>
<dbReference type="GO" id="GO:0005743">
    <property type="term" value="C:mitochondrial inner membrane"/>
    <property type="evidence" value="ECO:0007669"/>
    <property type="project" value="UniProtKB-SubCell"/>
</dbReference>
<dbReference type="Gene3D" id="1.10.238.10">
    <property type="entry name" value="EF-hand"/>
    <property type="match status" value="1"/>
</dbReference>
<dbReference type="SUPFAM" id="SSF47473">
    <property type="entry name" value="EF-hand"/>
    <property type="match status" value="1"/>
</dbReference>
<keyword evidence="5" id="KW-0050">Antiport</keyword>
<dbReference type="PROSITE" id="PS50222">
    <property type="entry name" value="EF_HAND_2"/>
    <property type="match status" value="2"/>
</dbReference>
<feature type="domain" description="Letm1 RBD" evidence="23">
    <location>
        <begin position="322"/>
        <end position="590"/>
    </location>
</feature>
<keyword evidence="9" id="KW-0999">Mitochondrion inner membrane</keyword>
<dbReference type="PROSITE" id="PS00018">
    <property type="entry name" value="EF_HAND_1"/>
    <property type="match status" value="2"/>
</dbReference>
<feature type="coiled-coil region" evidence="19">
    <location>
        <begin position="630"/>
        <end position="699"/>
    </location>
</feature>
<sequence length="841" mass="92291">MLAAGSVRRTLLQRTPLGLPTSGSGIVATASLANTVFGSTPASVVPVAPRRPASILAVENSGFMIGTSAALTLPTSAHAFPATHRSGALGARSHGLVTRDPLTRHLNARRAMSSGATPSAPVAAKSGPVPPPPAAPPKPYVKEPDSNVEKAMRLVQSEAAAKAAVQPAAGTTNSVPIVSASDELAATPAGASATESVASASATGDQLATTTGTAVAVPKKPTLWERAKHELIHYWNGFKLLGADIRITARLLRQVSQGHTLTRRERKQLIRTASDMLRLVPFLVFVIVPFMEFALPIFLKLFPNMLPSTFQESNKEEENMRRKLKVKIEMAKFLQQTVEDMAVDSTSKDSKSVEEFAQFFEKIRTTGRGVTNSEILRFSKLFENELTLDNLSRAQLAALCQVINVPTVGTTNFLRFQLKMKLRELRADDLLIEKEGINMLTTPELQAAAHARGMRAIGLTREQLLVQLQQWLDLHIHEEIPASLLLLSRALSISDKVPSAQELEATLRTLPQTMVTEAAVTIAEIKGEKVSNKSKLEVLEAEEVRIKAEKEESAKSRAAEAKQRAEQDKLRAEKERLLKEHEHLIGSLPSDQASTLRKTLQEIDSDEKVTAEELQDIREALAVFSTESGLTTEIQDLAELKEERQEYKEDLEQLRTQTLEKVKENSASARLGARIESMISNLESEIVATEATLTKARATSKVLHTLVDEDRDGKVSRAEIERALSRLKHAPTPERTARIVQQLDIDRDGFISLDEIMHLADLLEEESGNVHVKMDQLSELVTLLNKENQLEDNVEQQERDEKELKSVREKHRKEDADAVAAAAATIGDGTPVLRDNAKELK</sequence>
<keyword evidence="7 21" id="KW-0812">Transmembrane</keyword>
<evidence type="ECO:0000259" key="23">
    <source>
        <dbReference type="PROSITE" id="PS51758"/>
    </source>
</evidence>
<evidence type="ECO:0000256" key="12">
    <source>
        <dbReference type="ARBA" id="ARBA00022989"/>
    </source>
</evidence>
<dbReference type="InterPro" id="IPR002048">
    <property type="entry name" value="EF_hand_dom"/>
</dbReference>
<evidence type="ECO:0000256" key="16">
    <source>
        <dbReference type="ARBA" id="ARBA00023136"/>
    </source>
</evidence>
<keyword evidence="4" id="KW-0813">Transport</keyword>
<keyword evidence="15 18" id="KW-0496">Mitochondrion</keyword>
<keyword evidence="14" id="KW-0406">Ion transport</keyword>
<keyword evidence="16 21" id="KW-0472">Membrane</keyword>
<dbReference type="GO" id="GO:0030003">
    <property type="term" value="P:intracellular monoatomic cation homeostasis"/>
    <property type="evidence" value="ECO:0007669"/>
    <property type="project" value="TreeGrafter"/>
</dbReference>
<comment type="subcellular location">
    <subcellularLocation>
        <location evidence="1">Mitochondrion inner membrane</location>
        <topology evidence="1">Single-pass membrane protein</topology>
    </subcellularLocation>
</comment>
<dbReference type="RefSeq" id="XP_004348090.2">
    <property type="nucleotide sequence ID" value="XM_004348040.2"/>
</dbReference>
<dbReference type="InterPro" id="IPR059005">
    <property type="entry name" value="LETM1_C"/>
</dbReference>
<feature type="region of interest" description="Disordered" evidence="20">
    <location>
        <begin position="549"/>
        <end position="569"/>
    </location>
</feature>
<keyword evidence="6" id="KW-0109">Calcium transport</keyword>
<dbReference type="PANTHER" id="PTHR14009:SF1">
    <property type="entry name" value="MITOCHONDRIAL PROTON_CALCIUM EXCHANGER PROTEIN"/>
    <property type="match status" value="1"/>
</dbReference>
<feature type="transmembrane region" description="Helical" evidence="21">
    <location>
        <begin position="276"/>
        <end position="299"/>
    </location>
</feature>
<dbReference type="Pfam" id="PF13499">
    <property type="entry name" value="EF-hand_7"/>
    <property type="match status" value="1"/>
</dbReference>
<dbReference type="GO" id="GO:0015297">
    <property type="term" value="F:antiporter activity"/>
    <property type="evidence" value="ECO:0007669"/>
    <property type="project" value="UniProtKB-KW"/>
</dbReference>
<evidence type="ECO:0000256" key="1">
    <source>
        <dbReference type="ARBA" id="ARBA00004434"/>
    </source>
</evidence>
<evidence type="ECO:0000256" key="17">
    <source>
        <dbReference type="ARBA" id="ARBA00031360"/>
    </source>
</evidence>
<name>A0A0D2WQW5_CAPO3</name>
<dbReference type="PANTHER" id="PTHR14009">
    <property type="entry name" value="LEUCINE ZIPPER-EF-HAND CONTAINING TRANSMEMBRANE PROTEIN"/>
    <property type="match status" value="1"/>
</dbReference>
<dbReference type="PROSITE" id="PS51758">
    <property type="entry name" value="LETM1_RBD"/>
    <property type="match status" value="1"/>
</dbReference>
<comment type="similarity">
    <text evidence="2">Belongs to the LETM1 family.</text>
</comment>
<feature type="region of interest" description="Disordered" evidence="20">
    <location>
        <begin position="111"/>
        <end position="139"/>
    </location>
</feature>
<dbReference type="eggNOG" id="KOG1043">
    <property type="taxonomic scope" value="Eukaryota"/>
</dbReference>
<dbReference type="PhylomeDB" id="A0A0D2WQW5"/>
<evidence type="ECO:0000256" key="20">
    <source>
        <dbReference type="SAM" id="MobiDB-lite"/>
    </source>
</evidence>
<dbReference type="CDD" id="cd00051">
    <property type="entry name" value="EFh"/>
    <property type="match status" value="1"/>
</dbReference>
<evidence type="ECO:0000256" key="7">
    <source>
        <dbReference type="ARBA" id="ARBA00022692"/>
    </source>
</evidence>
<proteinExistence type="inferred from homology"/>
<feature type="compositionally biased region" description="Basic and acidic residues" evidence="20">
    <location>
        <begin position="796"/>
        <end position="815"/>
    </location>
</feature>
<evidence type="ECO:0000256" key="11">
    <source>
        <dbReference type="ARBA" id="ARBA00022946"/>
    </source>
</evidence>
<evidence type="ECO:0000256" key="8">
    <source>
        <dbReference type="ARBA" id="ARBA00022723"/>
    </source>
</evidence>